<dbReference type="Proteomes" id="UP000499080">
    <property type="component" value="Unassembled WGS sequence"/>
</dbReference>
<dbReference type="AlphaFoldDB" id="A0A4Y2V9D7"/>
<dbReference type="EMBL" id="BGPR01045040">
    <property type="protein sequence ID" value="GBO21925.1"/>
    <property type="molecule type" value="Genomic_DNA"/>
</dbReference>
<protein>
    <submittedName>
        <fullName evidence="2">Uncharacterized protein</fullName>
    </submittedName>
</protein>
<accession>A0A4Y2V9D7</accession>
<name>A0A4Y2V9D7_ARAVE</name>
<proteinExistence type="predicted"/>
<evidence type="ECO:0000313" key="2">
    <source>
        <dbReference type="EMBL" id="GBO21925.1"/>
    </source>
</evidence>
<keyword evidence="3" id="KW-1185">Reference proteome</keyword>
<gene>
    <name evidence="2" type="ORF">AVEN_211471_1</name>
</gene>
<reference evidence="2 3" key="1">
    <citation type="journal article" date="2019" name="Sci. Rep.">
        <title>Orb-weaving spider Araneus ventricosus genome elucidates the spidroin gene catalogue.</title>
        <authorList>
            <person name="Kono N."/>
            <person name="Nakamura H."/>
            <person name="Ohtoshi R."/>
            <person name="Moran D.A.P."/>
            <person name="Shinohara A."/>
            <person name="Yoshida Y."/>
            <person name="Fujiwara M."/>
            <person name="Mori M."/>
            <person name="Tomita M."/>
            <person name="Arakawa K."/>
        </authorList>
    </citation>
    <scope>NUCLEOTIDE SEQUENCE [LARGE SCALE GENOMIC DNA]</scope>
</reference>
<organism evidence="2 3">
    <name type="scientific">Araneus ventricosus</name>
    <name type="common">Orbweaver spider</name>
    <name type="synonym">Epeira ventricosa</name>
    <dbReference type="NCBI Taxonomy" id="182803"/>
    <lineage>
        <taxon>Eukaryota</taxon>
        <taxon>Metazoa</taxon>
        <taxon>Ecdysozoa</taxon>
        <taxon>Arthropoda</taxon>
        <taxon>Chelicerata</taxon>
        <taxon>Arachnida</taxon>
        <taxon>Araneae</taxon>
        <taxon>Araneomorphae</taxon>
        <taxon>Entelegynae</taxon>
        <taxon>Araneoidea</taxon>
        <taxon>Araneidae</taxon>
        <taxon>Araneus</taxon>
    </lineage>
</organism>
<comment type="caution">
    <text evidence="2">The sequence shown here is derived from an EMBL/GenBank/DDBJ whole genome shotgun (WGS) entry which is preliminary data.</text>
</comment>
<evidence type="ECO:0000256" key="1">
    <source>
        <dbReference type="SAM" id="MobiDB-lite"/>
    </source>
</evidence>
<evidence type="ECO:0000313" key="3">
    <source>
        <dbReference type="Proteomes" id="UP000499080"/>
    </source>
</evidence>
<sequence length="86" mass="9413">MFFLFETNLIIFDDKNIPLACANDVREVPPASRDLFNCDRGSSVCVGRAQGPSRSDSSRCEERSSPAVGEGEAEWCGRRANTSPES</sequence>
<feature type="region of interest" description="Disordered" evidence="1">
    <location>
        <begin position="47"/>
        <end position="86"/>
    </location>
</feature>